<gene>
    <name evidence="1" type="ORF">C7H19_03860</name>
</gene>
<protein>
    <submittedName>
        <fullName evidence="1">Transposase</fullName>
    </submittedName>
</protein>
<proteinExistence type="predicted"/>
<name>A0A2T1M1S2_9CHRO</name>
<keyword evidence="2" id="KW-1185">Reference proteome</keyword>
<evidence type="ECO:0000313" key="2">
    <source>
        <dbReference type="Proteomes" id="UP000239001"/>
    </source>
</evidence>
<dbReference type="OrthoDB" id="451956at2"/>
<reference evidence="1 2" key="2">
    <citation type="submission" date="2018-03" db="EMBL/GenBank/DDBJ databases">
        <authorList>
            <person name="Keele B.F."/>
        </authorList>
    </citation>
    <scope>NUCLEOTIDE SEQUENCE [LARGE SCALE GENOMIC DNA]</scope>
    <source>
        <strain evidence="1 2">CCALA 016</strain>
    </source>
</reference>
<dbReference type="EMBL" id="PXOH01000003">
    <property type="protein sequence ID" value="PSF38651.1"/>
    <property type="molecule type" value="Genomic_DNA"/>
</dbReference>
<evidence type="ECO:0000313" key="1">
    <source>
        <dbReference type="EMBL" id="PSF38651.1"/>
    </source>
</evidence>
<comment type="caution">
    <text evidence="1">The sequence shown here is derived from an EMBL/GenBank/DDBJ whole genome shotgun (WGS) entry which is preliminary data.</text>
</comment>
<dbReference type="Proteomes" id="UP000239001">
    <property type="component" value="Unassembled WGS sequence"/>
</dbReference>
<dbReference type="InterPro" id="IPR029044">
    <property type="entry name" value="Nucleotide-diphossugar_trans"/>
</dbReference>
<sequence>MAKPILSIIIPTREGFSEHWLNKLLQVKGDVEIILVHPPGFNKPNIEDPRFRQINSPLRGEIIQRITGLINVSGTYLLSINCDEYITPDIVDLALQYFARFPDCWMMRLSRKGFEYDDKMSLDAPWSNPVPINELKICGKSQENTKLYSTNEYLLEVPIVPLDNSFDFKSILRGRIDHHGTHSENFDKRVWQTEIVQETLKDILPLLNLGGPLKYIPFWSLDRLLGLFIQGKFFEKDKIIGYLLPFPEQIRIEDNSPDAKRGFLRLYVFAEILLLRQFPQYGYLWNLIIDQVRDFPLIAFKVLQDKGNQLHSKKLSQQKFSS</sequence>
<dbReference type="AlphaFoldDB" id="A0A2T1M1S2"/>
<dbReference type="SUPFAM" id="SSF53448">
    <property type="entry name" value="Nucleotide-diphospho-sugar transferases"/>
    <property type="match status" value="1"/>
</dbReference>
<organism evidence="1 2">
    <name type="scientific">Aphanothece hegewaldii CCALA 016</name>
    <dbReference type="NCBI Taxonomy" id="2107694"/>
    <lineage>
        <taxon>Bacteria</taxon>
        <taxon>Bacillati</taxon>
        <taxon>Cyanobacteriota</taxon>
        <taxon>Cyanophyceae</taxon>
        <taxon>Oscillatoriophycideae</taxon>
        <taxon>Chroococcales</taxon>
        <taxon>Aphanothecaceae</taxon>
        <taxon>Aphanothece</taxon>
    </lineage>
</organism>
<accession>A0A2T1M1S2</accession>
<reference evidence="1 2" key="1">
    <citation type="submission" date="2018-03" db="EMBL/GenBank/DDBJ databases">
        <title>The ancient ancestry and fast evolution of plastids.</title>
        <authorList>
            <person name="Moore K.R."/>
            <person name="Magnabosco C."/>
            <person name="Momper L."/>
            <person name="Gold D.A."/>
            <person name="Bosak T."/>
            <person name="Fournier G.P."/>
        </authorList>
    </citation>
    <scope>NUCLEOTIDE SEQUENCE [LARGE SCALE GENOMIC DNA]</scope>
    <source>
        <strain evidence="1 2">CCALA 016</strain>
    </source>
</reference>
<dbReference type="RefSeq" id="WP_106455573.1">
    <property type="nucleotide sequence ID" value="NZ_PXOH01000003.1"/>
</dbReference>